<reference evidence="2" key="1">
    <citation type="submission" date="2020-08" db="EMBL/GenBank/DDBJ databases">
        <title>Multicomponent nature underlies the extraordinary mechanical properties of spider dragline silk.</title>
        <authorList>
            <person name="Kono N."/>
            <person name="Nakamura H."/>
            <person name="Mori M."/>
            <person name="Yoshida Y."/>
            <person name="Ohtoshi R."/>
            <person name="Malay A.D."/>
            <person name="Moran D.A.P."/>
            <person name="Tomita M."/>
            <person name="Numata K."/>
            <person name="Arakawa K."/>
        </authorList>
    </citation>
    <scope>NUCLEOTIDE SEQUENCE</scope>
</reference>
<keyword evidence="3" id="KW-1185">Reference proteome</keyword>
<dbReference type="OrthoDB" id="6430962at2759"/>
<accession>A0A8X6M805</accession>
<organism evidence="2 3">
    <name type="scientific">Trichonephila inaurata madagascariensis</name>
    <dbReference type="NCBI Taxonomy" id="2747483"/>
    <lineage>
        <taxon>Eukaryota</taxon>
        <taxon>Metazoa</taxon>
        <taxon>Ecdysozoa</taxon>
        <taxon>Arthropoda</taxon>
        <taxon>Chelicerata</taxon>
        <taxon>Arachnida</taxon>
        <taxon>Araneae</taxon>
        <taxon>Araneomorphae</taxon>
        <taxon>Entelegynae</taxon>
        <taxon>Araneoidea</taxon>
        <taxon>Nephilidae</taxon>
        <taxon>Trichonephila</taxon>
        <taxon>Trichonephila inaurata</taxon>
    </lineage>
</organism>
<name>A0A8X6M805_9ARAC</name>
<evidence type="ECO:0000313" key="2">
    <source>
        <dbReference type="EMBL" id="GFS29265.1"/>
    </source>
</evidence>
<keyword evidence="1" id="KW-0732">Signal</keyword>
<gene>
    <name evidence="2" type="ORF">TNIN_43301</name>
</gene>
<sequence length="369" mass="41599">MLLIFACVSCLGTVAVSSFAVESYIPHVQKEEMANGFWESNNSDNSKVKNSSIVRKSTEVSDRISSALDWFDVSMDEEISGALDSTPRFTKPFQSSDEPILGISSEKVLKLSNYNTKVDDDIKSKKMSKRDNSIMIPQIRYGRFNYLISAPRLGKSNYSIPNSRFKSLDSSITESRLKTSNYIIPIPRFGRSDALIPLPRTGRSDYLIPVPRVGRSDFLIPAPRFGRSNYLIPVPRVGRSNYLIPVPRVGRSNYLIPVPRAGRSNYLIPVPLVGRSNYITPVQDRNMNEKILSLFTEVDNIKADDFEGYNTYNFAIKRNSDGNGTIIPYPRPGRVAGMKLEEMMNELELVDMAVKRQTNDTLIPQIRYG</sequence>
<dbReference type="EMBL" id="BMAV01023993">
    <property type="protein sequence ID" value="GFS29265.1"/>
    <property type="molecule type" value="Genomic_DNA"/>
</dbReference>
<feature type="chain" id="PRO_5036454259" evidence="1">
    <location>
        <begin position="19"/>
        <end position="369"/>
    </location>
</feature>
<protein>
    <submittedName>
        <fullName evidence="2">Uncharacterized protein</fullName>
    </submittedName>
</protein>
<evidence type="ECO:0000256" key="1">
    <source>
        <dbReference type="SAM" id="SignalP"/>
    </source>
</evidence>
<dbReference type="AlphaFoldDB" id="A0A8X6M805"/>
<evidence type="ECO:0000313" key="3">
    <source>
        <dbReference type="Proteomes" id="UP000886998"/>
    </source>
</evidence>
<feature type="signal peptide" evidence="1">
    <location>
        <begin position="1"/>
        <end position="18"/>
    </location>
</feature>
<dbReference type="Proteomes" id="UP000886998">
    <property type="component" value="Unassembled WGS sequence"/>
</dbReference>
<proteinExistence type="predicted"/>
<comment type="caution">
    <text evidence="2">The sequence shown here is derived from an EMBL/GenBank/DDBJ whole genome shotgun (WGS) entry which is preliminary data.</text>
</comment>